<protein>
    <recommendedName>
        <fullName evidence="3">Prophage protein</fullName>
    </recommendedName>
</protein>
<reference evidence="1 2" key="1">
    <citation type="journal article" date="2023" name="Int. J. Syst. Evol. Microbiol.">
        <title>Ligilactobacillus ubinensis sp. nov., a novel species isolated from the wild ferment of a durian fruit (Durio zibethinus).</title>
        <authorList>
            <person name="Heng Y.C."/>
            <person name="Menon N."/>
            <person name="Chen B."/>
            <person name="Loo B.Z.L."/>
            <person name="Wong G.W.J."/>
            <person name="Lim A.C.H."/>
            <person name="Silvaraju S."/>
            <person name="Kittelmann S."/>
        </authorList>
    </citation>
    <scope>NUCLEOTIDE SEQUENCE [LARGE SCALE GENOMIC DNA]</scope>
    <source>
        <strain evidence="1 2">WILCCON 0076</strain>
    </source>
</reference>
<proteinExistence type="predicted"/>
<dbReference type="EMBL" id="JAIULA010000010">
    <property type="protein sequence ID" value="MCP0886929.1"/>
    <property type="molecule type" value="Genomic_DNA"/>
</dbReference>
<dbReference type="Proteomes" id="UP001139006">
    <property type="component" value="Unassembled WGS sequence"/>
</dbReference>
<comment type="caution">
    <text evidence="1">The sequence shown here is derived from an EMBL/GenBank/DDBJ whole genome shotgun (WGS) entry which is preliminary data.</text>
</comment>
<dbReference type="RefSeq" id="WP_253360400.1">
    <property type="nucleotide sequence ID" value="NZ_JAIULA010000010.1"/>
</dbReference>
<dbReference type="AlphaFoldDB" id="A0A9X2FKL1"/>
<organism evidence="1 2">
    <name type="scientific">Ligilactobacillus ubinensis</name>
    <dbReference type="NCBI Taxonomy" id="2876789"/>
    <lineage>
        <taxon>Bacteria</taxon>
        <taxon>Bacillati</taxon>
        <taxon>Bacillota</taxon>
        <taxon>Bacilli</taxon>
        <taxon>Lactobacillales</taxon>
        <taxon>Lactobacillaceae</taxon>
        <taxon>Ligilactobacillus</taxon>
    </lineage>
</organism>
<gene>
    <name evidence="1" type="ORF">LB941_06230</name>
</gene>
<evidence type="ECO:0000313" key="1">
    <source>
        <dbReference type="EMBL" id="MCP0886929.1"/>
    </source>
</evidence>
<evidence type="ECO:0008006" key="3">
    <source>
        <dbReference type="Google" id="ProtNLM"/>
    </source>
</evidence>
<sequence length="121" mass="13471">MDIINVKTIAYKTIKSVTDIKLVTTSYPDTFTVYPTAIYSTAHNSYFRDGQMNESLTKWTITVDLFTNSGSLTDITNQLTALFGAMGFSNDIGDENLSGISRVFIKFTGIVDNETGRVYEK</sequence>
<accession>A0A9X2FKL1</accession>
<evidence type="ECO:0000313" key="2">
    <source>
        <dbReference type="Proteomes" id="UP001139006"/>
    </source>
</evidence>
<name>A0A9X2FKL1_9LACO</name>
<keyword evidence="2" id="KW-1185">Reference proteome</keyword>